<evidence type="ECO:0000313" key="1">
    <source>
        <dbReference type="EMBL" id="PDH40989.1"/>
    </source>
</evidence>
<evidence type="ECO:0000313" key="2">
    <source>
        <dbReference type="Proteomes" id="UP000219327"/>
    </source>
</evidence>
<comment type="caution">
    <text evidence="1">The sequence shown here is derived from an EMBL/GenBank/DDBJ whole genome shotgun (WGS) entry which is preliminary data.</text>
</comment>
<sequence>MVTMNVESTIETPAMSNSRNRVGIPYLSGLMVSLSILILEACTTTEVIHSNSTPAKQTQLLTPADLMVDIGIQPLDTNIPNSEKELENQLIIPDVRRAESQYIAYHLKDTLEQTGNWGAVRVTPQSSSSVDLTVSGKIIQSDGEWLKIRLSAVDSTGRVWVDRVYDDQASKYSYDTVLEDPFQDGYNDFANDLLLFRESLKDDNLREVRRVTSLKYAKELAPESFDGYLEDKAGRTQIVQLPAQDDAMLKRVNLIRDREYLLVDTLDDFYSKFYRDMKPSYDEWRFATYDEALRLREVKKQARNQLLTGTALIAGGLMTGTKSRTYAGQAASVQSVIGGVGVVRVGLDRKKEAEIHAESLRELNQSLGAEITPHVLDIEGQTIELTGTADAQYARWREILKEIYDREYETR</sequence>
<organism evidence="1 2">
    <name type="scientific">OM182 bacterium MED-G24</name>
    <dbReference type="NCBI Taxonomy" id="1986255"/>
    <lineage>
        <taxon>Bacteria</taxon>
        <taxon>Pseudomonadati</taxon>
        <taxon>Pseudomonadota</taxon>
        <taxon>Gammaproteobacteria</taxon>
        <taxon>OMG group</taxon>
        <taxon>OM182 clade</taxon>
    </lineage>
</organism>
<reference evidence="1 2" key="1">
    <citation type="submission" date="2017-08" db="EMBL/GenBank/DDBJ databases">
        <title>Fine stratification of microbial communities through a metagenomic profile of the photic zone.</title>
        <authorList>
            <person name="Haro-Moreno J.M."/>
            <person name="Lopez-Perez M."/>
            <person name="De La Torre J."/>
            <person name="Picazo A."/>
            <person name="Camacho A."/>
            <person name="Rodriguez-Valera F."/>
        </authorList>
    </citation>
    <scope>NUCLEOTIDE SEQUENCE [LARGE SCALE GENOMIC DNA]</scope>
    <source>
        <strain evidence="1">MED-G24</strain>
    </source>
</reference>
<dbReference type="Proteomes" id="UP000219327">
    <property type="component" value="Unassembled WGS sequence"/>
</dbReference>
<dbReference type="EMBL" id="NTKD01000007">
    <property type="protein sequence ID" value="PDH40989.1"/>
    <property type="molecule type" value="Genomic_DNA"/>
</dbReference>
<proteinExistence type="predicted"/>
<gene>
    <name evidence="1" type="ORF">CNE99_02600</name>
</gene>
<name>A0A2A5WWW9_9GAMM</name>
<protein>
    <submittedName>
        <fullName evidence="1">Uncharacterized protein</fullName>
    </submittedName>
</protein>
<accession>A0A2A5WWW9</accession>
<dbReference type="AlphaFoldDB" id="A0A2A5WWW9"/>